<sequence>MALRRFDIEAGGDSFAFKPETEDKITFWRAKYPADRQRSAVIPLLWLAQKDNNGWLSEPAMREVADRLEMPYIRVYEVATFYTMFRMQPVGKFHIQLCGTTPCMLRGSESLREVCKKEIGPAMYVTDDKRLSWEEVECLGACVNAPMAQINDDYFEDLTADSFSKILSKLKNGADVQPGPQIDRINSGPEGGTTVLTEPHLFDGSRNEVSVLPNLPAAEPAADAEGSKALPKEDAPTNTKRETPEAKPGTKTTLLPKKGDED</sequence>
<dbReference type="InterPro" id="IPR036249">
    <property type="entry name" value="Thioredoxin-like_sf"/>
</dbReference>
<dbReference type="GO" id="GO:0022804">
    <property type="term" value="F:active transmembrane transporter activity"/>
    <property type="evidence" value="ECO:0007669"/>
    <property type="project" value="UniProtKB-ARBA"/>
</dbReference>
<dbReference type="GO" id="GO:0098796">
    <property type="term" value="C:membrane protein complex"/>
    <property type="evidence" value="ECO:0007669"/>
    <property type="project" value="UniProtKB-ARBA"/>
</dbReference>
<name>A0A059G3W9_9PROT</name>
<dbReference type="GO" id="GO:0003954">
    <property type="term" value="F:NADH dehydrogenase activity"/>
    <property type="evidence" value="ECO:0007669"/>
    <property type="project" value="TreeGrafter"/>
</dbReference>
<dbReference type="FunFam" id="3.40.30.10:FF:000022">
    <property type="entry name" value="NADH dehydrogenase flavoprotein 2, mitochondrial"/>
    <property type="match status" value="1"/>
</dbReference>
<dbReference type="Pfam" id="PF01257">
    <property type="entry name" value="2Fe-2S_thioredx"/>
    <property type="match status" value="1"/>
</dbReference>
<evidence type="ECO:0000256" key="5">
    <source>
        <dbReference type="ARBA" id="ARBA00023004"/>
    </source>
</evidence>
<dbReference type="InterPro" id="IPR042128">
    <property type="entry name" value="NuoE_dom"/>
</dbReference>
<protein>
    <submittedName>
        <fullName evidence="11">NADH-quinone oxidoreductase subunit E</fullName>
    </submittedName>
</protein>
<dbReference type="Proteomes" id="UP000024942">
    <property type="component" value="Unassembled WGS sequence"/>
</dbReference>
<feature type="compositionally biased region" description="Basic and acidic residues" evidence="10">
    <location>
        <begin position="230"/>
        <end position="245"/>
    </location>
</feature>
<evidence type="ECO:0000256" key="8">
    <source>
        <dbReference type="ARBA" id="ARBA00034078"/>
    </source>
</evidence>
<organism evidence="11 12">
    <name type="scientific">Hyphomonas oceanitis SCH89</name>
    <dbReference type="NCBI Taxonomy" id="1280953"/>
    <lineage>
        <taxon>Bacteria</taxon>
        <taxon>Pseudomonadati</taxon>
        <taxon>Pseudomonadota</taxon>
        <taxon>Alphaproteobacteria</taxon>
        <taxon>Hyphomonadales</taxon>
        <taxon>Hyphomonadaceae</taxon>
        <taxon>Hyphomonas</taxon>
    </lineage>
</organism>
<keyword evidence="12" id="KW-1185">Reference proteome</keyword>
<dbReference type="EMBL" id="ARYL01000025">
    <property type="protein sequence ID" value="KDA01552.1"/>
    <property type="molecule type" value="Genomic_DNA"/>
</dbReference>
<comment type="similarity">
    <text evidence="1">Belongs to the complex I 24 kDa subunit family.</text>
</comment>
<proteinExistence type="inferred from homology"/>
<dbReference type="GO" id="GO:1902494">
    <property type="term" value="C:catalytic complex"/>
    <property type="evidence" value="ECO:0007669"/>
    <property type="project" value="UniProtKB-ARBA"/>
</dbReference>
<dbReference type="OrthoDB" id="9807941at2"/>
<dbReference type="RefSeq" id="WP_051624939.1">
    <property type="nucleotide sequence ID" value="NZ_ARYL01000025.1"/>
</dbReference>
<comment type="catalytic activity">
    <reaction evidence="9">
        <text>a quinone + NADH + 5 H(+)(in) = a quinol + NAD(+) + 4 H(+)(out)</text>
        <dbReference type="Rhea" id="RHEA:57888"/>
        <dbReference type="ChEBI" id="CHEBI:15378"/>
        <dbReference type="ChEBI" id="CHEBI:24646"/>
        <dbReference type="ChEBI" id="CHEBI:57540"/>
        <dbReference type="ChEBI" id="CHEBI:57945"/>
        <dbReference type="ChEBI" id="CHEBI:132124"/>
    </reaction>
</comment>
<evidence type="ECO:0000256" key="2">
    <source>
        <dbReference type="ARBA" id="ARBA00022714"/>
    </source>
</evidence>
<dbReference type="GO" id="GO:0051537">
    <property type="term" value="F:2 iron, 2 sulfur cluster binding"/>
    <property type="evidence" value="ECO:0007669"/>
    <property type="project" value="UniProtKB-KW"/>
</dbReference>
<dbReference type="GO" id="GO:0046872">
    <property type="term" value="F:metal ion binding"/>
    <property type="evidence" value="ECO:0007669"/>
    <property type="project" value="UniProtKB-KW"/>
</dbReference>
<dbReference type="PANTHER" id="PTHR10371">
    <property type="entry name" value="NADH DEHYDROGENASE UBIQUINONE FLAVOPROTEIN 2, MITOCHONDRIAL"/>
    <property type="match status" value="1"/>
</dbReference>
<dbReference type="AlphaFoldDB" id="A0A059G3W9"/>
<keyword evidence="6" id="KW-0411">Iron-sulfur</keyword>
<evidence type="ECO:0000256" key="1">
    <source>
        <dbReference type="ARBA" id="ARBA00010643"/>
    </source>
</evidence>
<dbReference type="PANTHER" id="PTHR10371:SF3">
    <property type="entry name" value="NADH DEHYDROGENASE [UBIQUINONE] FLAVOPROTEIN 2, MITOCHONDRIAL"/>
    <property type="match status" value="1"/>
</dbReference>
<evidence type="ECO:0000256" key="9">
    <source>
        <dbReference type="ARBA" id="ARBA00047712"/>
    </source>
</evidence>
<comment type="caution">
    <text evidence="11">The sequence shown here is derived from an EMBL/GenBank/DDBJ whole genome shotgun (WGS) entry which is preliminary data.</text>
</comment>
<dbReference type="InterPro" id="IPR002023">
    <property type="entry name" value="NuoE-like"/>
</dbReference>
<keyword evidence="7" id="KW-0520">NAD</keyword>
<evidence type="ECO:0000256" key="4">
    <source>
        <dbReference type="ARBA" id="ARBA00022967"/>
    </source>
</evidence>
<evidence type="ECO:0000256" key="6">
    <source>
        <dbReference type="ARBA" id="ARBA00023014"/>
    </source>
</evidence>
<dbReference type="InterPro" id="IPR041921">
    <property type="entry name" value="NuoE_N"/>
</dbReference>
<keyword evidence="4" id="KW-1278">Translocase</keyword>
<dbReference type="STRING" id="1280953.HOC_14842"/>
<evidence type="ECO:0000313" key="11">
    <source>
        <dbReference type="EMBL" id="KDA01552.1"/>
    </source>
</evidence>
<evidence type="ECO:0000256" key="10">
    <source>
        <dbReference type="SAM" id="MobiDB-lite"/>
    </source>
</evidence>
<dbReference type="GO" id="GO:0008324">
    <property type="term" value="F:monoatomic cation transmembrane transporter activity"/>
    <property type="evidence" value="ECO:0007669"/>
    <property type="project" value="UniProtKB-ARBA"/>
</dbReference>
<dbReference type="PROSITE" id="PS01099">
    <property type="entry name" value="COMPLEX1_24K"/>
    <property type="match status" value="1"/>
</dbReference>
<evidence type="ECO:0000256" key="7">
    <source>
        <dbReference type="ARBA" id="ARBA00023027"/>
    </source>
</evidence>
<dbReference type="CDD" id="cd03064">
    <property type="entry name" value="TRX_Fd_NuoE"/>
    <property type="match status" value="1"/>
</dbReference>
<accession>A0A059G3W9</accession>
<comment type="cofactor">
    <cofactor evidence="8">
        <name>[2Fe-2S] cluster</name>
        <dbReference type="ChEBI" id="CHEBI:190135"/>
    </cofactor>
</comment>
<dbReference type="NCBIfam" id="NF005724">
    <property type="entry name" value="PRK07539.1-4"/>
    <property type="match status" value="1"/>
</dbReference>
<feature type="compositionally biased region" description="Low complexity" evidence="10">
    <location>
        <begin position="247"/>
        <end position="256"/>
    </location>
</feature>
<dbReference type="Gene3D" id="1.10.10.1590">
    <property type="entry name" value="NADH-quinone oxidoreductase subunit E"/>
    <property type="match status" value="1"/>
</dbReference>
<keyword evidence="5" id="KW-0408">Iron</keyword>
<dbReference type="SUPFAM" id="SSF52833">
    <property type="entry name" value="Thioredoxin-like"/>
    <property type="match status" value="1"/>
</dbReference>
<dbReference type="GO" id="GO:0031967">
    <property type="term" value="C:organelle envelope"/>
    <property type="evidence" value="ECO:0007669"/>
    <property type="project" value="UniProtKB-ARBA"/>
</dbReference>
<dbReference type="GO" id="GO:0098662">
    <property type="term" value="P:inorganic cation transmembrane transport"/>
    <property type="evidence" value="ECO:0007669"/>
    <property type="project" value="UniProtKB-ARBA"/>
</dbReference>
<evidence type="ECO:0000313" key="12">
    <source>
        <dbReference type="Proteomes" id="UP000024942"/>
    </source>
</evidence>
<dbReference type="NCBIfam" id="TIGR01958">
    <property type="entry name" value="nuoE_fam"/>
    <property type="match status" value="1"/>
</dbReference>
<dbReference type="eggNOG" id="COG1905">
    <property type="taxonomic scope" value="Bacteria"/>
</dbReference>
<dbReference type="PATRIC" id="fig|1280953.3.peg.2984"/>
<evidence type="ECO:0000256" key="3">
    <source>
        <dbReference type="ARBA" id="ARBA00022723"/>
    </source>
</evidence>
<gene>
    <name evidence="11" type="ORF">HOC_14842</name>
</gene>
<keyword evidence="3" id="KW-0479">Metal-binding</keyword>
<dbReference type="Gene3D" id="3.40.30.10">
    <property type="entry name" value="Glutaredoxin"/>
    <property type="match status" value="1"/>
</dbReference>
<dbReference type="GO" id="GO:0031090">
    <property type="term" value="C:organelle membrane"/>
    <property type="evidence" value="ECO:0007669"/>
    <property type="project" value="UniProtKB-ARBA"/>
</dbReference>
<reference evidence="11 12" key="1">
    <citation type="journal article" date="2014" name="Antonie Van Leeuwenhoek">
        <title>Hyphomonas beringensis sp. nov. and Hyphomonas chukchiensis sp. nov., isolated from surface seawater of the Bering Sea and Chukchi Sea.</title>
        <authorList>
            <person name="Li C."/>
            <person name="Lai Q."/>
            <person name="Li G."/>
            <person name="Dong C."/>
            <person name="Wang J."/>
            <person name="Liao Y."/>
            <person name="Shao Z."/>
        </authorList>
    </citation>
    <scope>NUCLEOTIDE SEQUENCE [LARGE SCALE GENOMIC DNA]</scope>
    <source>
        <strain evidence="11 12">SCH89</strain>
    </source>
</reference>
<dbReference type="GO" id="GO:0022890">
    <property type="term" value="F:inorganic cation transmembrane transporter activity"/>
    <property type="evidence" value="ECO:0007669"/>
    <property type="project" value="UniProtKB-ARBA"/>
</dbReference>
<feature type="region of interest" description="Disordered" evidence="10">
    <location>
        <begin position="217"/>
        <end position="262"/>
    </location>
</feature>
<keyword evidence="2" id="KW-0001">2Fe-2S</keyword>
<dbReference type="FunFam" id="1.10.10.1590:FF:000001">
    <property type="entry name" value="NADH-quinone oxidoreductase subunit E"/>
    <property type="match status" value="1"/>
</dbReference>
<feature type="region of interest" description="Disordered" evidence="10">
    <location>
        <begin position="174"/>
        <end position="194"/>
    </location>
</feature>